<feature type="domain" description="AAA" evidence="5">
    <location>
        <begin position="1"/>
        <end position="170"/>
    </location>
</feature>
<comment type="caution">
    <text evidence="6">The sequence shown here is derived from an EMBL/GenBank/DDBJ whole genome shotgun (WGS) entry which is preliminary data.</text>
</comment>
<evidence type="ECO:0000256" key="3">
    <source>
        <dbReference type="ARBA" id="ARBA00062323"/>
    </source>
</evidence>
<dbReference type="InterPro" id="IPR025669">
    <property type="entry name" value="AAA_dom"/>
</dbReference>
<dbReference type="Gene3D" id="3.40.50.300">
    <property type="entry name" value="P-loop containing nucleotide triphosphate hydrolases"/>
    <property type="match status" value="1"/>
</dbReference>
<name>A0A9D2G3X4_9FIRM</name>
<dbReference type="InterPro" id="IPR027417">
    <property type="entry name" value="P-loop_NTPase"/>
</dbReference>
<comment type="similarity">
    <text evidence="1">Belongs to the ParA family.</text>
</comment>
<evidence type="ECO:0000259" key="5">
    <source>
        <dbReference type="Pfam" id="PF13614"/>
    </source>
</evidence>
<gene>
    <name evidence="6" type="ORF">H9964_03530</name>
</gene>
<dbReference type="SUPFAM" id="SSF52540">
    <property type="entry name" value="P-loop containing nucleoside triphosphate hydrolases"/>
    <property type="match status" value="1"/>
</dbReference>
<protein>
    <recommendedName>
        <fullName evidence="4">Sporulation initiation inhibitor protein Soj</fullName>
    </recommendedName>
</protein>
<reference evidence="6" key="1">
    <citation type="journal article" date="2021" name="PeerJ">
        <title>Extensive microbial diversity within the chicken gut microbiome revealed by metagenomics and culture.</title>
        <authorList>
            <person name="Gilroy R."/>
            <person name="Ravi A."/>
            <person name="Getino M."/>
            <person name="Pursley I."/>
            <person name="Horton D.L."/>
            <person name="Alikhan N.F."/>
            <person name="Baker D."/>
            <person name="Gharbi K."/>
            <person name="Hall N."/>
            <person name="Watson M."/>
            <person name="Adriaenssens E.M."/>
            <person name="Foster-Nyarko E."/>
            <person name="Jarju S."/>
            <person name="Secka A."/>
            <person name="Antonio M."/>
            <person name="Oren A."/>
            <person name="Chaudhuri R.R."/>
            <person name="La Ragione R."/>
            <person name="Hildebrand F."/>
            <person name="Pallen M.J."/>
        </authorList>
    </citation>
    <scope>NUCLEOTIDE SEQUENCE</scope>
    <source>
        <strain evidence="6">ChiW7-2402</strain>
    </source>
</reference>
<dbReference type="FunFam" id="3.40.50.300:FF:000285">
    <property type="entry name" value="Sporulation initiation inhibitor Soj"/>
    <property type="match status" value="1"/>
</dbReference>
<evidence type="ECO:0000256" key="1">
    <source>
        <dbReference type="ARBA" id="ARBA00006976"/>
    </source>
</evidence>
<evidence type="ECO:0000256" key="2">
    <source>
        <dbReference type="ARBA" id="ARBA00049360"/>
    </source>
</evidence>
<sequence>MKIISLVNQKGGVAKTTTAMALADGFARRGKKVLLVDFDPQGHLTTSYGLEDENPDCPEAMKLLGLDKGIEVKETVLSHNLSIITSDIGLEEANTRLAPKYGRERFLDRALRKYRDLYDYIIIDSNPSLSITTINVIVASDYILIPFKPEFNSFKGIDLLLDSVTEIQRDKPEIGVLGYVVTMADPRRRSTREAVEYVRSIAEERGGRVFHSEIRVGVAAADAPSYGKSILEYAPNSGVAADYEHLCDEILKTLEMEA</sequence>
<accession>A0A9D2G3X4</accession>
<evidence type="ECO:0000313" key="7">
    <source>
        <dbReference type="Proteomes" id="UP000824102"/>
    </source>
</evidence>
<dbReference type="PANTHER" id="PTHR13696">
    <property type="entry name" value="P-LOOP CONTAINING NUCLEOSIDE TRIPHOSPHATE HYDROLASE"/>
    <property type="match status" value="1"/>
</dbReference>
<dbReference type="EMBL" id="DXBB01000056">
    <property type="protein sequence ID" value="HIZ72634.1"/>
    <property type="molecule type" value="Genomic_DNA"/>
</dbReference>
<comment type="subunit">
    <text evidence="3">Dimerizes in the presence of ATP but not ADP; ATP-binding is required for double-stranded (ds)DNA-binding. Interacts with DnaA.</text>
</comment>
<evidence type="ECO:0000256" key="4">
    <source>
        <dbReference type="ARBA" id="ARBA00071824"/>
    </source>
</evidence>
<dbReference type="InterPro" id="IPR050678">
    <property type="entry name" value="DNA_Partitioning_ATPase"/>
</dbReference>
<dbReference type="PIRSF" id="PIRSF009320">
    <property type="entry name" value="Nuc_binding_HP_1000"/>
    <property type="match status" value="1"/>
</dbReference>
<dbReference type="Pfam" id="PF13614">
    <property type="entry name" value="AAA_31"/>
    <property type="match status" value="1"/>
</dbReference>
<dbReference type="CDD" id="cd02042">
    <property type="entry name" value="ParAB_family"/>
    <property type="match status" value="1"/>
</dbReference>
<evidence type="ECO:0000313" key="6">
    <source>
        <dbReference type="EMBL" id="HIZ72634.1"/>
    </source>
</evidence>
<reference evidence="6" key="2">
    <citation type="submission" date="2021-04" db="EMBL/GenBank/DDBJ databases">
        <authorList>
            <person name="Gilroy R."/>
        </authorList>
    </citation>
    <scope>NUCLEOTIDE SEQUENCE</scope>
    <source>
        <strain evidence="6">ChiW7-2402</strain>
    </source>
</reference>
<proteinExistence type="inferred from homology"/>
<dbReference type="Proteomes" id="UP000824102">
    <property type="component" value="Unassembled WGS sequence"/>
</dbReference>
<dbReference type="AlphaFoldDB" id="A0A9D2G3X4"/>
<dbReference type="PANTHER" id="PTHR13696:SF99">
    <property type="entry name" value="COBYRINIC ACID AC-DIAMIDE SYNTHASE"/>
    <property type="match status" value="1"/>
</dbReference>
<organism evidence="6 7">
    <name type="scientific">Candidatus Gallimonas intestinavium</name>
    <dbReference type="NCBI Taxonomy" id="2838603"/>
    <lineage>
        <taxon>Bacteria</taxon>
        <taxon>Bacillati</taxon>
        <taxon>Bacillota</taxon>
        <taxon>Clostridia</taxon>
        <taxon>Candidatus Gallimonas</taxon>
    </lineage>
</organism>
<comment type="catalytic activity">
    <reaction evidence="2">
        <text>ATP + H2O = ADP + phosphate + H(+)</text>
        <dbReference type="Rhea" id="RHEA:13065"/>
        <dbReference type="ChEBI" id="CHEBI:15377"/>
        <dbReference type="ChEBI" id="CHEBI:15378"/>
        <dbReference type="ChEBI" id="CHEBI:30616"/>
        <dbReference type="ChEBI" id="CHEBI:43474"/>
        <dbReference type="ChEBI" id="CHEBI:456216"/>
    </reaction>
</comment>